<name>A0A3M8SPX9_9GAMM</name>
<dbReference type="PANTHER" id="PTHR38100">
    <property type="entry name" value="HIGH FREQUENCY LYSOGENIZATION PROTEIN HFLD"/>
    <property type="match status" value="1"/>
</dbReference>
<accession>A0A3M8SPX9</accession>
<keyword evidence="3 4" id="KW-0472">Membrane</keyword>
<dbReference type="RefSeq" id="WP_123088490.1">
    <property type="nucleotide sequence ID" value="NZ_RIBS01000005.1"/>
</dbReference>
<dbReference type="Gene3D" id="1.10.3890.10">
    <property type="entry name" value="HflD-like"/>
    <property type="match status" value="1"/>
</dbReference>
<dbReference type="HAMAP" id="MF_00695">
    <property type="entry name" value="HflD_protein"/>
    <property type="match status" value="1"/>
</dbReference>
<keyword evidence="6" id="KW-1185">Reference proteome</keyword>
<dbReference type="GO" id="GO:0005737">
    <property type="term" value="C:cytoplasm"/>
    <property type="evidence" value="ECO:0007669"/>
    <property type="project" value="UniProtKB-SubCell"/>
</dbReference>
<evidence type="ECO:0000256" key="2">
    <source>
        <dbReference type="ARBA" id="ARBA00022490"/>
    </source>
</evidence>
<keyword evidence="2 4" id="KW-0963">Cytoplasm</keyword>
<comment type="caution">
    <text evidence="5">The sequence shown here is derived from an EMBL/GenBank/DDBJ whole genome shotgun (WGS) entry which is preliminary data.</text>
</comment>
<dbReference type="InterPro" id="IPR035932">
    <property type="entry name" value="HflD-like_sf"/>
</dbReference>
<comment type="subcellular location">
    <subcellularLocation>
        <location evidence="4">Cytoplasm</location>
    </subcellularLocation>
    <subcellularLocation>
        <location evidence="4">Cell membrane</location>
        <topology evidence="4">Peripheral membrane protein</topology>
        <orientation evidence="4">Cytoplasmic side</orientation>
    </subcellularLocation>
</comment>
<dbReference type="AlphaFoldDB" id="A0A3M8SPX9"/>
<dbReference type="InterPro" id="IPR007451">
    <property type="entry name" value="HflD"/>
</dbReference>
<organism evidence="5 6">
    <name type="scientific">Montanilutibacter psychrotolerans</name>
    <dbReference type="NCBI Taxonomy" id="1327343"/>
    <lineage>
        <taxon>Bacteria</taxon>
        <taxon>Pseudomonadati</taxon>
        <taxon>Pseudomonadota</taxon>
        <taxon>Gammaproteobacteria</taxon>
        <taxon>Lysobacterales</taxon>
        <taxon>Lysobacteraceae</taxon>
        <taxon>Montanilutibacter</taxon>
    </lineage>
</organism>
<keyword evidence="1 4" id="KW-1003">Cell membrane</keyword>
<evidence type="ECO:0000313" key="5">
    <source>
        <dbReference type="EMBL" id="RNF83361.1"/>
    </source>
</evidence>
<dbReference type="SUPFAM" id="SSF101322">
    <property type="entry name" value="YcfC-like"/>
    <property type="match status" value="1"/>
</dbReference>
<evidence type="ECO:0000256" key="3">
    <source>
        <dbReference type="ARBA" id="ARBA00023136"/>
    </source>
</evidence>
<comment type="similarity">
    <text evidence="4">Belongs to the HflD family.</text>
</comment>
<dbReference type="EMBL" id="RIBS01000005">
    <property type="protein sequence ID" value="RNF83361.1"/>
    <property type="molecule type" value="Genomic_DNA"/>
</dbReference>
<dbReference type="Proteomes" id="UP000267049">
    <property type="component" value="Unassembled WGS sequence"/>
</dbReference>
<dbReference type="PANTHER" id="PTHR38100:SF1">
    <property type="entry name" value="HIGH FREQUENCY LYSOGENIZATION PROTEIN HFLD"/>
    <property type="match status" value="1"/>
</dbReference>
<evidence type="ECO:0000313" key="6">
    <source>
        <dbReference type="Proteomes" id="UP000267049"/>
    </source>
</evidence>
<dbReference type="GO" id="GO:0005886">
    <property type="term" value="C:plasma membrane"/>
    <property type="evidence" value="ECO:0007669"/>
    <property type="project" value="UniProtKB-SubCell"/>
</dbReference>
<proteinExistence type="inferred from homology"/>
<gene>
    <name evidence="4" type="primary">hflD</name>
    <name evidence="5" type="ORF">EER27_12790</name>
</gene>
<dbReference type="OrthoDB" id="9788031at2"/>
<evidence type="ECO:0000256" key="1">
    <source>
        <dbReference type="ARBA" id="ARBA00022475"/>
    </source>
</evidence>
<protein>
    <recommendedName>
        <fullName evidence="4">High frequency lysogenization protein HflD homolog</fullName>
    </recommendedName>
</protein>
<evidence type="ECO:0000256" key="4">
    <source>
        <dbReference type="HAMAP-Rule" id="MF_00695"/>
    </source>
</evidence>
<reference evidence="5 6" key="1">
    <citation type="submission" date="2018-11" db="EMBL/GenBank/DDBJ databases">
        <title>Lysobacter cryohumiis sp. nov., isolated from soil in the Tianshan Mountains, Xinjiang, China.</title>
        <authorList>
            <person name="Luo Y."/>
            <person name="Sheng H."/>
        </authorList>
    </citation>
    <scope>NUCLEOTIDE SEQUENCE [LARGE SCALE GENOMIC DNA]</scope>
    <source>
        <strain evidence="5 6">ZS60</strain>
    </source>
</reference>
<dbReference type="Pfam" id="PF04356">
    <property type="entry name" value="DUF489"/>
    <property type="match status" value="1"/>
</dbReference>
<sequence length="217" mass="23291">MTELGTPETPPPSPRASLVSDRVLALAGLVQALAQVRRIADTGQANAAVLGTALDSVFCIDADSPVAIYGTPEALRSGLMLLRDYFGKQTRDEQLPRLALAVLQLERRFVRDDAMAGQVQAGILAQAAVAQRLGSTHPEVLSALGALYARTLSNLRPRVLVQGNPHYLGQASVVAEVRAVLLAAVRSAVLWRQLGGSLWDFLLRRREMDAAVRAHLA</sequence>